<dbReference type="EMBL" id="RKQG01000003">
    <property type="protein sequence ID" value="RPE28007.1"/>
    <property type="molecule type" value="Genomic_DNA"/>
</dbReference>
<organism evidence="1 2">
    <name type="scientific">Kitasatospora cineracea</name>
    <dbReference type="NCBI Taxonomy" id="88074"/>
    <lineage>
        <taxon>Bacteria</taxon>
        <taxon>Bacillati</taxon>
        <taxon>Actinomycetota</taxon>
        <taxon>Actinomycetes</taxon>
        <taxon>Kitasatosporales</taxon>
        <taxon>Streptomycetaceae</taxon>
        <taxon>Kitasatospora</taxon>
    </lineage>
</organism>
<evidence type="ECO:0000313" key="2">
    <source>
        <dbReference type="Proteomes" id="UP000266906"/>
    </source>
</evidence>
<reference evidence="1 2" key="1">
    <citation type="submission" date="2018-11" db="EMBL/GenBank/DDBJ databases">
        <title>Sequencing the genomes of 1000 actinobacteria strains.</title>
        <authorList>
            <person name="Klenk H.-P."/>
        </authorList>
    </citation>
    <scope>NUCLEOTIDE SEQUENCE [LARGE SCALE GENOMIC DNA]</scope>
    <source>
        <strain evidence="1 2">DSM 44781</strain>
    </source>
</reference>
<name>A0A3N4RI16_9ACTN</name>
<protein>
    <submittedName>
        <fullName evidence="1">Uncharacterized protein</fullName>
    </submittedName>
</protein>
<evidence type="ECO:0000313" key="1">
    <source>
        <dbReference type="EMBL" id="RPE28007.1"/>
    </source>
</evidence>
<dbReference type="AlphaFoldDB" id="A0A3N4RI16"/>
<sequence>MSGVAGIDALAVQCPRCRAVPGAMCAGRGQVHPIRAGAARAAADPRPVIRPARTPTAPRTAPWEHEGDQVEPDWHDLYANPLSPYGAQMRCCLLLRDDDEHGCPVCDRDCWLCDARLGTACRTHPAAPILQQLVHRARSWSLGYVDAAVYRQAMERPCPHCEAGPGLLCTTAGTGRRAPRRHPHAAR</sequence>
<comment type="caution">
    <text evidence="1">The sequence shown here is derived from an EMBL/GenBank/DDBJ whole genome shotgun (WGS) entry which is preliminary data.</text>
</comment>
<keyword evidence="2" id="KW-1185">Reference proteome</keyword>
<dbReference type="Proteomes" id="UP000266906">
    <property type="component" value="Unassembled WGS sequence"/>
</dbReference>
<gene>
    <name evidence="1" type="ORF">EDD38_7315</name>
</gene>
<accession>A0A3N4RI16</accession>
<proteinExistence type="predicted"/>